<accession>A0AAV9HKX0</accession>
<dbReference type="Pfam" id="PF12030">
    <property type="entry name" value="DUF3517"/>
    <property type="match status" value="1"/>
</dbReference>
<dbReference type="CDD" id="cd02659">
    <property type="entry name" value="peptidase_C19C"/>
    <property type="match status" value="1"/>
</dbReference>
<proteinExistence type="predicted"/>
<dbReference type="GO" id="GO:0005829">
    <property type="term" value="C:cytosol"/>
    <property type="evidence" value="ECO:0007669"/>
    <property type="project" value="TreeGrafter"/>
</dbReference>
<dbReference type="Proteomes" id="UP001321749">
    <property type="component" value="Unassembled WGS sequence"/>
</dbReference>
<feature type="region of interest" description="Disordered" evidence="1">
    <location>
        <begin position="1"/>
        <end position="152"/>
    </location>
</feature>
<dbReference type="Gene3D" id="3.90.70.10">
    <property type="entry name" value="Cysteine proteinases"/>
    <property type="match status" value="1"/>
</dbReference>
<keyword evidence="4" id="KW-1185">Reference proteome</keyword>
<dbReference type="InterPro" id="IPR050164">
    <property type="entry name" value="Peptidase_C19"/>
</dbReference>
<keyword evidence="3" id="KW-0378">Hydrolase</keyword>
<dbReference type="InterPro" id="IPR016024">
    <property type="entry name" value="ARM-type_fold"/>
</dbReference>
<organism evidence="3 4">
    <name type="scientific">Cladorrhinum samala</name>
    <dbReference type="NCBI Taxonomy" id="585594"/>
    <lineage>
        <taxon>Eukaryota</taxon>
        <taxon>Fungi</taxon>
        <taxon>Dikarya</taxon>
        <taxon>Ascomycota</taxon>
        <taxon>Pezizomycotina</taxon>
        <taxon>Sordariomycetes</taxon>
        <taxon>Sordariomycetidae</taxon>
        <taxon>Sordariales</taxon>
        <taxon>Podosporaceae</taxon>
        <taxon>Cladorrhinum</taxon>
    </lineage>
</organism>
<dbReference type="InterPro" id="IPR018200">
    <property type="entry name" value="USP_CS"/>
</dbReference>
<dbReference type="FunFam" id="3.90.70.10:FF:000136">
    <property type="entry name" value="Ubiquitin C-terminal hydrolase, putative"/>
    <property type="match status" value="1"/>
</dbReference>
<dbReference type="PROSITE" id="PS00973">
    <property type="entry name" value="USP_2"/>
    <property type="match status" value="1"/>
</dbReference>
<dbReference type="PANTHER" id="PTHR24006:SF827">
    <property type="entry name" value="UBIQUITIN CARBOXYL-TERMINAL HYDROLASE 34"/>
    <property type="match status" value="1"/>
</dbReference>
<dbReference type="SUPFAM" id="SSF54001">
    <property type="entry name" value="Cysteine proteinases"/>
    <property type="match status" value="1"/>
</dbReference>
<dbReference type="GO" id="GO:0004843">
    <property type="term" value="F:cysteine-type deubiquitinase activity"/>
    <property type="evidence" value="ECO:0007669"/>
    <property type="project" value="InterPro"/>
</dbReference>
<evidence type="ECO:0000256" key="1">
    <source>
        <dbReference type="SAM" id="MobiDB-lite"/>
    </source>
</evidence>
<feature type="compositionally biased region" description="Low complexity" evidence="1">
    <location>
        <begin position="1"/>
        <end position="11"/>
    </location>
</feature>
<evidence type="ECO:0000259" key="2">
    <source>
        <dbReference type="PROSITE" id="PS50235"/>
    </source>
</evidence>
<gene>
    <name evidence="3" type="ORF">QBC42DRAFT_92912</name>
</gene>
<dbReference type="GO" id="GO:0005634">
    <property type="term" value="C:nucleus"/>
    <property type="evidence" value="ECO:0007669"/>
    <property type="project" value="TreeGrafter"/>
</dbReference>
<evidence type="ECO:0000313" key="4">
    <source>
        <dbReference type="Proteomes" id="UP001321749"/>
    </source>
</evidence>
<dbReference type="InterPro" id="IPR001394">
    <property type="entry name" value="Peptidase_C19_UCH"/>
</dbReference>
<name>A0AAV9HKX0_9PEZI</name>
<dbReference type="Pfam" id="PF00443">
    <property type="entry name" value="UCH"/>
    <property type="match status" value="1"/>
</dbReference>
<dbReference type="InterPro" id="IPR028889">
    <property type="entry name" value="USP"/>
</dbReference>
<feature type="region of interest" description="Disordered" evidence="1">
    <location>
        <begin position="2555"/>
        <end position="2577"/>
    </location>
</feature>
<dbReference type="PROSITE" id="PS50235">
    <property type="entry name" value="USP_3"/>
    <property type="match status" value="1"/>
</dbReference>
<feature type="domain" description="USP" evidence="2">
    <location>
        <begin position="1644"/>
        <end position="1969"/>
    </location>
</feature>
<feature type="compositionally biased region" description="Low complexity" evidence="1">
    <location>
        <begin position="2560"/>
        <end position="2577"/>
    </location>
</feature>
<dbReference type="GO" id="GO:0016579">
    <property type="term" value="P:protein deubiquitination"/>
    <property type="evidence" value="ECO:0007669"/>
    <property type="project" value="InterPro"/>
</dbReference>
<dbReference type="InterPro" id="IPR021905">
    <property type="entry name" value="DUF3517"/>
</dbReference>
<dbReference type="InterPro" id="IPR038765">
    <property type="entry name" value="Papain-like_cys_pep_sf"/>
</dbReference>
<reference evidence="3" key="2">
    <citation type="submission" date="2023-06" db="EMBL/GenBank/DDBJ databases">
        <authorList>
            <consortium name="Lawrence Berkeley National Laboratory"/>
            <person name="Mondo S.J."/>
            <person name="Hensen N."/>
            <person name="Bonometti L."/>
            <person name="Westerberg I."/>
            <person name="Brannstrom I.O."/>
            <person name="Guillou S."/>
            <person name="Cros-Aarteil S."/>
            <person name="Calhoun S."/>
            <person name="Haridas S."/>
            <person name="Kuo A."/>
            <person name="Pangilinan J."/>
            <person name="Riley R."/>
            <person name="Labutti K."/>
            <person name="Andreopoulos B."/>
            <person name="Lipzen A."/>
            <person name="Chen C."/>
            <person name="Yanf M."/>
            <person name="Daum C."/>
            <person name="Ng V."/>
            <person name="Clum A."/>
            <person name="Steindorff A."/>
            <person name="Ohm R."/>
            <person name="Martin F."/>
            <person name="Silar P."/>
            <person name="Natvig D."/>
            <person name="Lalanne C."/>
            <person name="Gautier V."/>
            <person name="Ament-Velasquez S.L."/>
            <person name="Kruys A."/>
            <person name="Hutchinson M.I."/>
            <person name="Powell A.J."/>
            <person name="Barry K."/>
            <person name="Miller A.N."/>
            <person name="Grigoriev I.V."/>
            <person name="Debuchy R."/>
            <person name="Gladieux P."/>
            <person name="Thoren M.H."/>
            <person name="Johannesson H."/>
        </authorList>
    </citation>
    <scope>NUCLEOTIDE SEQUENCE</scope>
    <source>
        <strain evidence="3">PSN324</strain>
    </source>
</reference>
<feature type="compositionally biased region" description="Pro residues" evidence="1">
    <location>
        <begin position="130"/>
        <end position="139"/>
    </location>
</feature>
<dbReference type="EMBL" id="MU864991">
    <property type="protein sequence ID" value="KAK4461410.1"/>
    <property type="molecule type" value="Genomic_DNA"/>
</dbReference>
<feature type="compositionally biased region" description="Polar residues" evidence="1">
    <location>
        <begin position="107"/>
        <end position="119"/>
    </location>
</feature>
<comment type="caution">
    <text evidence="3">The sequence shown here is derived from an EMBL/GenBank/DDBJ whole genome shotgun (WGS) entry which is preliminary data.</text>
</comment>
<sequence>MAQASSSTAQESSRDRAVSSEPCSTRPNPFDDSSLPSKRRRTSLNSASRSRSVDTAAASSPEGLPGAGEEPASEATSDSAMKIDCDPALPKTPDRQTFGSEAEPSSAVRSSRVTINVRTPSRPPLDAIPSSPPPSPTAPPAQDVTPSAPSPVGAVKISIEESEVEMLRGDTAIDTPVSSASGSSSPPVEVITITNDEEDDYENGEIVTILDDDSEGSILNDPTPTYPFHQEPESWHDTTQRVLDFMPTHSQVSQEFSAWIEKYIAFTRRSAVSTVLRSHREYHDLWASFPDLATGTIARKHPYSQMRNIRTDVFLFFRWFARLTALFVKLDQQTFHHLSSSYQAGRSLDLMSPLYVHALVKFASREEVSFHVTQATTLGEDWSYYQEVSKVLEAFQKFNRGGTLGLVMQLAHAEAERISQIPGLTEHISSLCMIASQVLSQTRRWADSNIPTVAATAKANIAKGYTFFSDMSGILASVIDRNLNRLALEGAQQLLQALAEIYQVALKTDGIVPPEVFSDHQQRYPQIPRQLIPEALAHIWKFSMCAKLIMSSQMQLRVMAVSAMCSDLVHFFRIYGDQAEEGNKPMMQYYADFLIRTGLVKYIIGPTCHPEITQESSNIVGFLAVSQTYTNEHTDALWQTVSTTQDPRVSDALVRMLNRIIHLFQPDTLLYICSKLSTVSVDSFSVAMRDCFDQVIKALVAKPVYPGVTITDSAPYDLCIRLIRQSSKFGSQSAVAWPEIQQFAIQKFKDLLQHGPGPDGRQRIALDCLNDISQPGQSTIGSLWVLNMILRPQIHRELSVLASRYDLPRILVEELEGAIDGARAAGFPAVISGPHNLPRRELLSALIIHEPASLTQELGSKLWQLLVGSGAACKEDRDIAWQLLNNAMKRSPGPNHFTSICFTEYLPALDPEYFCIGALEFVRARVLPLVNDPVSIVLDDDDNPEHTGIDILWRMVLTAPHNTIEQEATHTLVHDVYVNSRSIMSFPHYRARKVHLALVGRCLRQLSKAAAKLRAFADGTNGVDEDSMVIVATDKDLNEQELLFIRSLVVLREFHRLHQSKPEFSAPDLRSLIGDSPEHVEGESAELKFQSFDGSTQTAIRPLNIGRLNTAGSLLASLREATGFNNYRIYYRGKPFVPQENEICKSLDDLQIHNGIILVKKETEALASPKVRPGASRVEAEILDHFDELWQYLSMEERLAREIYFFLIKLPADENILKAFQDTSISYQEMFPTEHPFRSLYALHALRSYLNSQTRESASTIRLKENGDAKGPPPNDHYGACLTRAMSLVVPALSAGNITAQGSSQELQTELSSALLRLLVFLLKDPELPISAAKLLDKPLLYRLLAVLFTALTADTLESAEEQVPLCLESIFESCSVSDGFMSAFRVHPEVPGLIERLLLHEPRDAIRQSASKLIRQKCRLEDSETSEDQYSQSDAIALAFRELSWPIVSGLVQPAIANRERSSEVLGLCYALFETLVHDQDNTLDFALLSRDWFDLLLDYTTFEDVTKPHLMDDVACHLVKLLHTLLLSCASSNGQESIGDILPAGDVAARLFWKHLYPATEDNARQFESGKPILTSQTRSMLMDIILRVVQDDETQFSQLIGNMYDLVTLGPPDDGEIYQYELQIAQQFEREKAIRAECGYAGLRNLSNTCYFNSLYTQLFMNVDFRRFMLSATVEDPAMQTLLFNTQKTFAHLQDSIRRYITPEDCVASIRTYENTLIDVNVQMDVDEFFNLLFDRWEGQFSTEEEKNHFRSFYGGQLVQQVRSKECDHISERLEPFSAIQCDIKGKTTLQESLQAYVEGEIMEGDNKYKCSTCDKHVDAVKRTCLKTAPDNLIFHLKRFDFNLRTLQRSKINDWFSFPTTIDMRPYTMAYLSNPGEDQEEDLFELVGVLIHSGTAESGHYYSFVRERPSSNDGQTWVEFNDDQVTPWDPAQMEASCFGGPDYQPFQNNPPFEKQYSAYMLFYQRSSSLLRSQELLRRASLISPLRVEVPADLEEYIQTDNTLVLRRHCIYDPCQTEFVLLILSRLRSLGPGACRENHRMETNAIFMALGHLDQVTSRMKDTPKFPNLVTRLRSNCQNCARCSVAVFRYFSEYPETFRMLVQRNPDPDVRKGAANLLIRALSVLREVVPPEEYGLQNEDEDSMGEDTSYLSDMMRIVETLWLHFPGHLRSWNEVFGFMLSFVKLGTPELAAFLDDKHLETLLWIIVADPHVEKTGMPAQIHRLLMALGRRQASRPPNYETIIGLLDVLLANVRMPEHDPKSRYADYIYKNLPRRTAASGPPWELLPDEVDILTLVWSKGNLNIFTDHLINLGQNPQATDSIVRNLIQQNYEMQTAVFRVLRLGITGGVVSHTIANYLRVAGGVFCRFASNRDLIRELVKYVTHQTGAVQNSEGKEFLEFQRKVFDGPRERSGESLHEIILASLETLPFWVPGLLTYYDTSVGEEVERFLHEKLFQPRIMPDQESAEGQALEEAMTEAARRLGFNCLLYLRDKHIKRNAEIAERTMNLITRVIRVCGRYFNVDDPRDTDASDFEDNRKSILDEMVKLTVVDDPEEDGSGMYISDSSSIASSNTAG</sequence>
<protein>
    <submittedName>
        <fullName evidence="3">Ubiquitin carboxyl-terminal hydrolase 34</fullName>
    </submittedName>
</protein>
<dbReference type="SUPFAM" id="SSF48371">
    <property type="entry name" value="ARM repeat"/>
    <property type="match status" value="1"/>
</dbReference>
<evidence type="ECO:0000313" key="3">
    <source>
        <dbReference type="EMBL" id="KAK4461410.1"/>
    </source>
</evidence>
<dbReference type="PANTHER" id="PTHR24006">
    <property type="entry name" value="UBIQUITIN CARBOXYL-TERMINAL HYDROLASE"/>
    <property type="match status" value="1"/>
</dbReference>
<reference evidence="3" key="1">
    <citation type="journal article" date="2023" name="Mol. Phylogenet. Evol.">
        <title>Genome-scale phylogeny and comparative genomics of the fungal order Sordariales.</title>
        <authorList>
            <person name="Hensen N."/>
            <person name="Bonometti L."/>
            <person name="Westerberg I."/>
            <person name="Brannstrom I.O."/>
            <person name="Guillou S."/>
            <person name="Cros-Aarteil S."/>
            <person name="Calhoun S."/>
            <person name="Haridas S."/>
            <person name="Kuo A."/>
            <person name="Mondo S."/>
            <person name="Pangilinan J."/>
            <person name="Riley R."/>
            <person name="LaButti K."/>
            <person name="Andreopoulos B."/>
            <person name="Lipzen A."/>
            <person name="Chen C."/>
            <person name="Yan M."/>
            <person name="Daum C."/>
            <person name="Ng V."/>
            <person name="Clum A."/>
            <person name="Steindorff A."/>
            <person name="Ohm R.A."/>
            <person name="Martin F."/>
            <person name="Silar P."/>
            <person name="Natvig D.O."/>
            <person name="Lalanne C."/>
            <person name="Gautier V."/>
            <person name="Ament-Velasquez S.L."/>
            <person name="Kruys A."/>
            <person name="Hutchinson M.I."/>
            <person name="Powell A.J."/>
            <person name="Barry K."/>
            <person name="Miller A.N."/>
            <person name="Grigoriev I.V."/>
            <person name="Debuchy R."/>
            <person name="Gladieux P."/>
            <person name="Hiltunen Thoren M."/>
            <person name="Johannesson H."/>
        </authorList>
    </citation>
    <scope>NUCLEOTIDE SEQUENCE</scope>
    <source>
        <strain evidence="3">PSN324</strain>
    </source>
</reference>